<dbReference type="RefSeq" id="WP_250860102.1">
    <property type="nucleotide sequence ID" value="NZ_JAGSOJ010000003.1"/>
</dbReference>
<evidence type="ECO:0000259" key="2">
    <source>
        <dbReference type="PROSITE" id="PS51462"/>
    </source>
</evidence>
<keyword evidence="4" id="KW-1185">Reference proteome</keyword>
<name>A0A9J6P667_9CLOT</name>
<comment type="caution">
    <text evidence="3">The sequence shown here is derived from an EMBL/GenBank/DDBJ whole genome shotgun (WGS) entry which is preliminary data.</text>
</comment>
<protein>
    <submittedName>
        <fullName evidence="3">NUDIX domain-containing protein</fullName>
    </submittedName>
</protein>
<evidence type="ECO:0000313" key="4">
    <source>
        <dbReference type="Proteomes" id="UP001056429"/>
    </source>
</evidence>
<dbReference type="GO" id="GO:0016787">
    <property type="term" value="F:hydrolase activity"/>
    <property type="evidence" value="ECO:0007669"/>
    <property type="project" value="UniProtKB-KW"/>
</dbReference>
<gene>
    <name evidence="3" type="ORF">KDK92_14770</name>
</gene>
<keyword evidence="1" id="KW-0378">Hydrolase</keyword>
<dbReference type="AlphaFoldDB" id="A0A9J6P667"/>
<dbReference type="InterPro" id="IPR000086">
    <property type="entry name" value="NUDIX_hydrolase_dom"/>
</dbReference>
<dbReference type="PROSITE" id="PS51462">
    <property type="entry name" value="NUDIX"/>
    <property type="match status" value="1"/>
</dbReference>
<dbReference type="InterPro" id="IPR015797">
    <property type="entry name" value="NUDIX_hydrolase-like_dom_sf"/>
</dbReference>
<feature type="domain" description="Nudix hydrolase" evidence="2">
    <location>
        <begin position="14"/>
        <end position="144"/>
    </location>
</feature>
<dbReference type="Gene3D" id="3.90.79.10">
    <property type="entry name" value="Nucleoside Triphosphate Pyrophosphohydrolase"/>
    <property type="match status" value="1"/>
</dbReference>
<sequence length="179" mass="20880">MRIFGEVMDGVFYKERKGAYGIAINELNQVAVIQMPHGDFLPGGGIESNETEEECLKRELIEETGYDININNFICKGIQYGYGPKSQKYLKLVGSFYMIEFKNNTGQKSELDHELVWKDREELKKSIRIEYQYWAMQEAFKVKEAKIVAENEYNDYRDEVDKIETRDVNSMFKSGVIKI</sequence>
<organism evidence="3 4">
    <name type="scientific">Oceanirhabdus seepicola</name>
    <dbReference type="NCBI Taxonomy" id="2828781"/>
    <lineage>
        <taxon>Bacteria</taxon>
        <taxon>Bacillati</taxon>
        <taxon>Bacillota</taxon>
        <taxon>Clostridia</taxon>
        <taxon>Eubacteriales</taxon>
        <taxon>Clostridiaceae</taxon>
        <taxon>Oceanirhabdus</taxon>
    </lineage>
</organism>
<evidence type="ECO:0000313" key="3">
    <source>
        <dbReference type="EMBL" id="MCM1990992.1"/>
    </source>
</evidence>
<reference evidence="3" key="2">
    <citation type="submission" date="2021-04" db="EMBL/GenBank/DDBJ databases">
        <authorList>
            <person name="Dong X."/>
        </authorList>
    </citation>
    <scope>NUCLEOTIDE SEQUENCE</scope>
    <source>
        <strain evidence="3">ZWT</strain>
    </source>
</reference>
<dbReference type="Pfam" id="PF00293">
    <property type="entry name" value="NUDIX"/>
    <property type="match status" value="1"/>
</dbReference>
<dbReference type="Proteomes" id="UP001056429">
    <property type="component" value="Unassembled WGS sequence"/>
</dbReference>
<dbReference type="InterPro" id="IPR020084">
    <property type="entry name" value="NUDIX_hydrolase_CS"/>
</dbReference>
<dbReference type="PROSITE" id="PS00893">
    <property type="entry name" value="NUDIX_BOX"/>
    <property type="match status" value="1"/>
</dbReference>
<dbReference type="EMBL" id="JAGSOJ010000003">
    <property type="protein sequence ID" value="MCM1990992.1"/>
    <property type="molecule type" value="Genomic_DNA"/>
</dbReference>
<dbReference type="SUPFAM" id="SSF55811">
    <property type="entry name" value="Nudix"/>
    <property type="match status" value="1"/>
</dbReference>
<proteinExistence type="predicted"/>
<reference evidence="3" key="1">
    <citation type="journal article" date="2021" name="mSystems">
        <title>Bacteria and Archaea Synergistically Convert Glycine Betaine to Biogenic Methane in the Formosa Cold Seep of the South China Sea.</title>
        <authorList>
            <person name="Li L."/>
            <person name="Zhang W."/>
            <person name="Zhang S."/>
            <person name="Song L."/>
            <person name="Sun Q."/>
            <person name="Zhang H."/>
            <person name="Xiang H."/>
            <person name="Dong X."/>
        </authorList>
    </citation>
    <scope>NUCLEOTIDE SEQUENCE</scope>
    <source>
        <strain evidence="3">ZWT</strain>
    </source>
</reference>
<accession>A0A9J6P667</accession>
<evidence type="ECO:0000256" key="1">
    <source>
        <dbReference type="ARBA" id="ARBA00022801"/>
    </source>
</evidence>